<accession>A0A444ZW81</accession>
<reference evidence="1 2" key="1">
    <citation type="submission" date="2019-01" db="EMBL/GenBank/DDBJ databases">
        <title>Sequencing of cultivated peanut Arachis hypogaea provides insights into genome evolution and oil improvement.</title>
        <authorList>
            <person name="Chen X."/>
        </authorList>
    </citation>
    <scope>NUCLEOTIDE SEQUENCE [LARGE SCALE GENOMIC DNA]</scope>
    <source>
        <strain evidence="2">cv. Fuhuasheng</strain>
        <tissue evidence="1">Leaves</tissue>
    </source>
</reference>
<evidence type="ECO:0000313" key="1">
    <source>
        <dbReference type="EMBL" id="RYR18416.1"/>
    </source>
</evidence>
<protein>
    <submittedName>
        <fullName evidence="1">Uncharacterized protein</fullName>
    </submittedName>
</protein>
<sequence length="101" mass="11219">MGLKRVFAWGGVTGYIRCDLNSHHDFVVEIVFVNSATVHVLNLEIPREKVKIGVACTRFCSVLAPEFFFSFSGKLLGSVENLDPIVEVRLGVLAFRFFGLA</sequence>
<name>A0A444ZW81_ARAHY</name>
<dbReference type="Proteomes" id="UP000289738">
    <property type="component" value="Chromosome B03"/>
</dbReference>
<evidence type="ECO:0000313" key="2">
    <source>
        <dbReference type="Proteomes" id="UP000289738"/>
    </source>
</evidence>
<organism evidence="1 2">
    <name type="scientific">Arachis hypogaea</name>
    <name type="common">Peanut</name>
    <dbReference type="NCBI Taxonomy" id="3818"/>
    <lineage>
        <taxon>Eukaryota</taxon>
        <taxon>Viridiplantae</taxon>
        <taxon>Streptophyta</taxon>
        <taxon>Embryophyta</taxon>
        <taxon>Tracheophyta</taxon>
        <taxon>Spermatophyta</taxon>
        <taxon>Magnoliopsida</taxon>
        <taxon>eudicotyledons</taxon>
        <taxon>Gunneridae</taxon>
        <taxon>Pentapetalae</taxon>
        <taxon>rosids</taxon>
        <taxon>fabids</taxon>
        <taxon>Fabales</taxon>
        <taxon>Fabaceae</taxon>
        <taxon>Papilionoideae</taxon>
        <taxon>50 kb inversion clade</taxon>
        <taxon>dalbergioids sensu lato</taxon>
        <taxon>Dalbergieae</taxon>
        <taxon>Pterocarpus clade</taxon>
        <taxon>Arachis</taxon>
    </lineage>
</organism>
<keyword evidence="2" id="KW-1185">Reference proteome</keyword>
<gene>
    <name evidence="1" type="ORF">Ahy_B03g063041</name>
</gene>
<dbReference type="EMBL" id="SDMP01000013">
    <property type="protein sequence ID" value="RYR18416.1"/>
    <property type="molecule type" value="Genomic_DNA"/>
</dbReference>
<dbReference type="AlphaFoldDB" id="A0A444ZW81"/>
<proteinExistence type="predicted"/>
<comment type="caution">
    <text evidence="1">The sequence shown here is derived from an EMBL/GenBank/DDBJ whole genome shotgun (WGS) entry which is preliminary data.</text>
</comment>